<dbReference type="Proteomes" id="UP000231581">
    <property type="component" value="Unassembled WGS sequence"/>
</dbReference>
<dbReference type="EMBL" id="PCSZ01000078">
    <property type="protein sequence ID" value="PIP60173.1"/>
    <property type="molecule type" value="Genomic_DNA"/>
</dbReference>
<protein>
    <submittedName>
        <fullName evidence="2">Uncharacterized protein</fullName>
    </submittedName>
</protein>
<keyword evidence="1" id="KW-1133">Transmembrane helix</keyword>
<feature type="transmembrane region" description="Helical" evidence="1">
    <location>
        <begin position="34"/>
        <end position="53"/>
    </location>
</feature>
<comment type="caution">
    <text evidence="2">The sequence shown here is derived from an EMBL/GenBank/DDBJ whole genome shotgun (WGS) entry which is preliminary data.</text>
</comment>
<gene>
    <name evidence="2" type="ORF">COX00_04585</name>
</gene>
<organism evidence="2 3">
    <name type="scientific">Candidatus Uhrbacteria bacterium CG22_combo_CG10-13_8_21_14_all_47_17</name>
    <dbReference type="NCBI Taxonomy" id="1975041"/>
    <lineage>
        <taxon>Bacteria</taxon>
        <taxon>Candidatus Uhriibacteriota</taxon>
    </lineage>
</organism>
<evidence type="ECO:0000313" key="2">
    <source>
        <dbReference type="EMBL" id="PIP60173.1"/>
    </source>
</evidence>
<reference evidence="2 3" key="1">
    <citation type="submission" date="2017-09" db="EMBL/GenBank/DDBJ databases">
        <title>Depth-based differentiation of microbial function through sediment-hosted aquifers and enrichment of novel symbionts in the deep terrestrial subsurface.</title>
        <authorList>
            <person name="Probst A.J."/>
            <person name="Ladd B."/>
            <person name="Jarett J.K."/>
            <person name="Geller-Mcgrath D.E."/>
            <person name="Sieber C.M."/>
            <person name="Emerson J.B."/>
            <person name="Anantharaman K."/>
            <person name="Thomas B.C."/>
            <person name="Malmstrom R."/>
            <person name="Stieglmeier M."/>
            <person name="Klingl A."/>
            <person name="Woyke T."/>
            <person name="Ryan C.M."/>
            <person name="Banfield J.F."/>
        </authorList>
    </citation>
    <scope>NUCLEOTIDE SEQUENCE [LARGE SCALE GENOMIC DNA]</scope>
    <source>
        <strain evidence="2">CG22_combo_CG10-13_8_21_14_all_47_17</strain>
    </source>
</reference>
<feature type="transmembrane region" description="Helical" evidence="1">
    <location>
        <begin position="59"/>
        <end position="77"/>
    </location>
</feature>
<keyword evidence="1" id="KW-0472">Membrane</keyword>
<keyword evidence="1" id="KW-0812">Transmembrane</keyword>
<proteinExistence type="predicted"/>
<sequence>MKARKKNRRVTRRVVVPKAKAPKNISVEAKLTSFLRWMYVQIALAAACFLLSLLTHAPLGAILCASGAILLMGAFVADGKALECEVKLRQRDELREAVLKGLAN</sequence>
<dbReference type="AlphaFoldDB" id="A0A2H0BR60"/>
<evidence type="ECO:0000256" key="1">
    <source>
        <dbReference type="SAM" id="Phobius"/>
    </source>
</evidence>
<name>A0A2H0BR60_9BACT</name>
<accession>A0A2H0BR60</accession>
<evidence type="ECO:0000313" key="3">
    <source>
        <dbReference type="Proteomes" id="UP000231581"/>
    </source>
</evidence>